<feature type="region of interest" description="Disordered" evidence="1">
    <location>
        <begin position="107"/>
        <end position="132"/>
    </location>
</feature>
<gene>
    <name evidence="2" type="ORF">NQ318_012746</name>
</gene>
<feature type="compositionally biased region" description="Basic and acidic residues" evidence="1">
    <location>
        <begin position="107"/>
        <end position="122"/>
    </location>
</feature>
<accession>A0AAV8XM86</accession>
<comment type="caution">
    <text evidence="2">The sequence shown here is derived from an EMBL/GenBank/DDBJ whole genome shotgun (WGS) entry which is preliminary data.</text>
</comment>
<keyword evidence="3" id="KW-1185">Reference proteome</keyword>
<dbReference type="AlphaFoldDB" id="A0AAV8XM86"/>
<organism evidence="2 3">
    <name type="scientific">Aromia moschata</name>
    <dbReference type="NCBI Taxonomy" id="1265417"/>
    <lineage>
        <taxon>Eukaryota</taxon>
        <taxon>Metazoa</taxon>
        <taxon>Ecdysozoa</taxon>
        <taxon>Arthropoda</taxon>
        <taxon>Hexapoda</taxon>
        <taxon>Insecta</taxon>
        <taxon>Pterygota</taxon>
        <taxon>Neoptera</taxon>
        <taxon>Endopterygota</taxon>
        <taxon>Coleoptera</taxon>
        <taxon>Polyphaga</taxon>
        <taxon>Cucujiformia</taxon>
        <taxon>Chrysomeloidea</taxon>
        <taxon>Cerambycidae</taxon>
        <taxon>Cerambycinae</taxon>
        <taxon>Callichromatini</taxon>
        <taxon>Aromia</taxon>
    </lineage>
</organism>
<dbReference type="Proteomes" id="UP001162162">
    <property type="component" value="Unassembled WGS sequence"/>
</dbReference>
<reference evidence="2" key="1">
    <citation type="journal article" date="2023" name="Insect Mol. Biol.">
        <title>Genome sequencing provides insights into the evolution of gene families encoding plant cell wall-degrading enzymes in longhorned beetles.</title>
        <authorList>
            <person name="Shin N.R."/>
            <person name="Okamura Y."/>
            <person name="Kirsch R."/>
            <person name="Pauchet Y."/>
        </authorList>
    </citation>
    <scope>NUCLEOTIDE SEQUENCE</scope>
    <source>
        <strain evidence="2">AMC_N1</strain>
    </source>
</reference>
<name>A0AAV8XM86_9CUCU</name>
<sequence>MAVNTPVEDDISPNSKALHVCEDHFNLEEDMENYMRYKLMGGIKKIQPSVVPHIFDYQPGRKRTFAQPARISALKIGSCFVITSAVENESSTGLEFTLTRANETKKMENARVDENNKDRYIASREQNPSPGP</sequence>
<evidence type="ECO:0000313" key="2">
    <source>
        <dbReference type="EMBL" id="KAJ8939629.1"/>
    </source>
</evidence>
<dbReference type="EMBL" id="JAPWTK010000478">
    <property type="protein sequence ID" value="KAJ8939629.1"/>
    <property type="molecule type" value="Genomic_DNA"/>
</dbReference>
<proteinExistence type="predicted"/>
<evidence type="ECO:0000256" key="1">
    <source>
        <dbReference type="SAM" id="MobiDB-lite"/>
    </source>
</evidence>
<evidence type="ECO:0000313" key="3">
    <source>
        <dbReference type="Proteomes" id="UP001162162"/>
    </source>
</evidence>
<protein>
    <submittedName>
        <fullName evidence="2">Uncharacterized protein</fullName>
    </submittedName>
</protein>